<feature type="DNA-binding region" description="OmpR/PhoB-type" evidence="7">
    <location>
        <begin position="124"/>
        <end position="221"/>
    </location>
</feature>
<dbReference type="SUPFAM" id="SSF46894">
    <property type="entry name" value="C-terminal effector domain of the bipartite response regulators"/>
    <property type="match status" value="1"/>
</dbReference>
<keyword evidence="4 7" id="KW-0238">DNA-binding</keyword>
<sequence>MTRTLLIEDDLDLAQTVIDYLQLEQIDCDHASNGVAGLNLLTDNDYDVLLLDLNLPRLDGLGVCEKLRQEGRDIPILMLTARDQVDDKISGFHAGTDDYLVKPFALEELVVRIDALSRRRSGQVQLLSYADLQMNLKQRTAMRAGSPLKLSPSGWQLLECLLRAAPEVVPRYKLEQSVWGETTPDSNSLKVHLHHLRKAVDGAFSPPLIHTIAGHGVTLRKLDDETTAQP</sequence>
<protein>
    <submittedName>
        <fullName evidence="10">Two-component response regulator</fullName>
    </submittedName>
</protein>
<dbReference type="Pfam" id="PF00072">
    <property type="entry name" value="Response_reg"/>
    <property type="match status" value="1"/>
</dbReference>
<reference evidence="10 11" key="1">
    <citation type="journal article" date="2013" name="Genome Announc.">
        <title>Draft Genome Sequence of Methylophaga lonarensis MPLT, a Haloalkaliphilic (Non-Methane-Utilizing) Methylotroph.</title>
        <authorList>
            <person name="Shetty S.A."/>
            <person name="Marathe N.P."/>
            <person name="Munot H."/>
            <person name="Antony C.P."/>
            <person name="Dhotre D.P."/>
            <person name="Murrell J.C."/>
            <person name="Shouche Y.S."/>
        </authorList>
    </citation>
    <scope>NUCLEOTIDE SEQUENCE [LARGE SCALE GENOMIC DNA]</scope>
    <source>
        <strain evidence="10 11">MPL</strain>
    </source>
</reference>
<dbReference type="PANTHER" id="PTHR48111:SF22">
    <property type="entry name" value="REGULATOR OF RPOS"/>
    <property type="match status" value="1"/>
</dbReference>
<name>M7PFS9_9GAMM</name>
<dbReference type="Gene3D" id="1.10.10.10">
    <property type="entry name" value="Winged helix-like DNA-binding domain superfamily/Winged helix DNA-binding domain"/>
    <property type="match status" value="1"/>
</dbReference>
<dbReference type="GO" id="GO:0006355">
    <property type="term" value="P:regulation of DNA-templated transcription"/>
    <property type="evidence" value="ECO:0007669"/>
    <property type="project" value="InterPro"/>
</dbReference>
<dbReference type="OrthoDB" id="9802426at2"/>
<evidence type="ECO:0000256" key="6">
    <source>
        <dbReference type="PROSITE-ProRule" id="PRU00169"/>
    </source>
</evidence>
<dbReference type="AlphaFoldDB" id="M7PFS9"/>
<dbReference type="STRING" id="1286106.MPL1_08688"/>
<dbReference type="PATRIC" id="fig|1286106.3.peg.1744"/>
<dbReference type="InterPro" id="IPR016032">
    <property type="entry name" value="Sig_transdc_resp-reg_C-effctor"/>
</dbReference>
<dbReference type="InterPro" id="IPR001867">
    <property type="entry name" value="OmpR/PhoB-type_DNA-bd"/>
</dbReference>
<dbReference type="SUPFAM" id="SSF52172">
    <property type="entry name" value="CheY-like"/>
    <property type="match status" value="1"/>
</dbReference>
<keyword evidence="5" id="KW-0804">Transcription</keyword>
<gene>
    <name evidence="10" type="ORF">MPL1_08688</name>
</gene>
<dbReference type="InterPro" id="IPR011006">
    <property type="entry name" value="CheY-like_superfamily"/>
</dbReference>
<dbReference type="Gene3D" id="3.40.50.2300">
    <property type="match status" value="1"/>
</dbReference>
<dbReference type="RefSeq" id="WP_009726712.1">
    <property type="nucleotide sequence ID" value="NZ_APHR01000043.1"/>
</dbReference>
<dbReference type="InterPro" id="IPR001789">
    <property type="entry name" value="Sig_transdc_resp-reg_receiver"/>
</dbReference>
<keyword evidence="2" id="KW-0902">Two-component regulatory system</keyword>
<dbReference type="InterPro" id="IPR039420">
    <property type="entry name" value="WalR-like"/>
</dbReference>
<keyword evidence="3" id="KW-0805">Transcription regulation</keyword>
<evidence type="ECO:0000313" key="10">
    <source>
        <dbReference type="EMBL" id="EMR12750.1"/>
    </source>
</evidence>
<dbReference type="InterPro" id="IPR036388">
    <property type="entry name" value="WH-like_DNA-bd_sf"/>
</dbReference>
<keyword evidence="11" id="KW-1185">Reference proteome</keyword>
<dbReference type="eggNOG" id="COG0745">
    <property type="taxonomic scope" value="Bacteria"/>
</dbReference>
<feature type="domain" description="Response regulatory" evidence="8">
    <location>
        <begin position="3"/>
        <end position="117"/>
    </location>
</feature>
<evidence type="ECO:0000259" key="8">
    <source>
        <dbReference type="PROSITE" id="PS50110"/>
    </source>
</evidence>
<dbReference type="PROSITE" id="PS51755">
    <property type="entry name" value="OMPR_PHOB"/>
    <property type="match status" value="1"/>
</dbReference>
<feature type="modified residue" description="4-aspartylphosphate" evidence="6">
    <location>
        <position position="52"/>
    </location>
</feature>
<dbReference type="GO" id="GO:0000976">
    <property type="term" value="F:transcription cis-regulatory region binding"/>
    <property type="evidence" value="ECO:0007669"/>
    <property type="project" value="TreeGrafter"/>
</dbReference>
<evidence type="ECO:0000313" key="11">
    <source>
        <dbReference type="Proteomes" id="UP000012019"/>
    </source>
</evidence>
<accession>M7PFS9</accession>
<dbReference type="PANTHER" id="PTHR48111">
    <property type="entry name" value="REGULATOR OF RPOS"/>
    <property type="match status" value="1"/>
</dbReference>
<dbReference type="GO" id="GO:0005829">
    <property type="term" value="C:cytosol"/>
    <property type="evidence" value="ECO:0007669"/>
    <property type="project" value="TreeGrafter"/>
</dbReference>
<dbReference type="EMBL" id="APHR01000043">
    <property type="protein sequence ID" value="EMR12750.1"/>
    <property type="molecule type" value="Genomic_DNA"/>
</dbReference>
<comment type="caution">
    <text evidence="10">The sequence shown here is derived from an EMBL/GenBank/DDBJ whole genome shotgun (WGS) entry which is preliminary data.</text>
</comment>
<dbReference type="SMART" id="SM00448">
    <property type="entry name" value="REC"/>
    <property type="match status" value="1"/>
</dbReference>
<evidence type="ECO:0000256" key="7">
    <source>
        <dbReference type="PROSITE-ProRule" id="PRU01091"/>
    </source>
</evidence>
<dbReference type="GO" id="GO:0032993">
    <property type="term" value="C:protein-DNA complex"/>
    <property type="evidence" value="ECO:0007669"/>
    <property type="project" value="TreeGrafter"/>
</dbReference>
<dbReference type="Pfam" id="PF00486">
    <property type="entry name" value="Trans_reg_C"/>
    <property type="match status" value="1"/>
</dbReference>
<dbReference type="GO" id="GO:0000156">
    <property type="term" value="F:phosphorelay response regulator activity"/>
    <property type="evidence" value="ECO:0007669"/>
    <property type="project" value="TreeGrafter"/>
</dbReference>
<feature type="domain" description="OmpR/PhoB-type" evidence="9">
    <location>
        <begin position="124"/>
        <end position="221"/>
    </location>
</feature>
<dbReference type="Proteomes" id="UP000012019">
    <property type="component" value="Unassembled WGS sequence"/>
</dbReference>
<proteinExistence type="predicted"/>
<organism evidence="10 11">
    <name type="scientific">Methylophaga lonarensis MPL</name>
    <dbReference type="NCBI Taxonomy" id="1286106"/>
    <lineage>
        <taxon>Bacteria</taxon>
        <taxon>Pseudomonadati</taxon>
        <taxon>Pseudomonadota</taxon>
        <taxon>Gammaproteobacteria</taxon>
        <taxon>Thiotrichales</taxon>
        <taxon>Piscirickettsiaceae</taxon>
        <taxon>Methylophaga</taxon>
    </lineage>
</organism>
<evidence type="ECO:0000256" key="1">
    <source>
        <dbReference type="ARBA" id="ARBA00022553"/>
    </source>
</evidence>
<dbReference type="PROSITE" id="PS50110">
    <property type="entry name" value="RESPONSE_REGULATORY"/>
    <property type="match status" value="1"/>
</dbReference>
<evidence type="ECO:0000256" key="4">
    <source>
        <dbReference type="ARBA" id="ARBA00023125"/>
    </source>
</evidence>
<keyword evidence="1 6" id="KW-0597">Phosphoprotein</keyword>
<dbReference type="CDD" id="cd00383">
    <property type="entry name" value="trans_reg_C"/>
    <property type="match status" value="1"/>
</dbReference>
<dbReference type="Gene3D" id="6.10.250.690">
    <property type="match status" value="1"/>
</dbReference>
<evidence type="ECO:0000259" key="9">
    <source>
        <dbReference type="PROSITE" id="PS51755"/>
    </source>
</evidence>
<evidence type="ECO:0000256" key="5">
    <source>
        <dbReference type="ARBA" id="ARBA00023163"/>
    </source>
</evidence>
<evidence type="ECO:0000256" key="2">
    <source>
        <dbReference type="ARBA" id="ARBA00023012"/>
    </source>
</evidence>
<dbReference type="SMART" id="SM00862">
    <property type="entry name" value="Trans_reg_C"/>
    <property type="match status" value="1"/>
</dbReference>
<evidence type="ECO:0000256" key="3">
    <source>
        <dbReference type="ARBA" id="ARBA00023015"/>
    </source>
</evidence>